<sequence length="193" mass="22053">MAMTDTMERAMSVNDQERHEKVRRVLRALFAEPGENAMRLRKAFLSDDSREAEMVLTSLNAQEGTPARNPSVSSDQYRGLKALLTETKFQAISPIQSNSPADELGQVQREVLKFWTELLSKQPAEVEDLHYMVTDYGANRSDPFKLERVLAVLRRYAPQGTWERKHADALAQINLQDIMFKSLAWLHHPGAVW</sequence>
<dbReference type="RefSeq" id="WP_120541936.1">
    <property type="nucleotide sequence ID" value="NZ_RAVZ01000118.1"/>
</dbReference>
<keyword evidence="2" id="KW-1185">Reference proteome</keyword>
<accession>A0A3A8ISC2</accession>
<name>A0A3A8ISC2_9BACT</name>
<comment type="caution">
    <text evidence="1">The sequence shown here is derived from an EMBL/GenBank/DDBJ whole genome shotgun (WGS) entry which is preliminary data.</text>
</comment>
<dbReference type="Proteomes" id="UP000268094">
    <property type="component" value="Unassembled WGS sequence"/>
</dbReference>
<dbReference type="EMBL" id="RAVZ01000118">
    <property type="protein sequence ID" value="RKG86192.1"/>
    <property type="molecule type" value="Genomic_DNA"/>
</dbReference>
<protein>
    <submittedName>
        <fullName evidence="1">Uncharacterized protein</fullName>
    </submittedName>
</protein>
<proteinExistence type="predicted"/>
<reference evidence="2" key="1">
    <citation type="submission" date="2018-09" db="EMBL/GenBank/DDBJ databases">
        <authorList>
            <person name="Livingstone P.G."/>
            <person name="Whitworth D.E."/>
        </authorList>
    </citation>
    <scope>NUCLEOTIDE SEQUENCE [LARGE SCALE GENOMIC DNA]</scope>
    <source>
        <strain evidence="2">CA054A</strain>
    </source>
</reference>
<gene>
    <name evidence="1" type="ORF">D7V88_18335</name>
</gene>
<evidence type="ECO:0000313" key="1">
    <source>
        <dbReference type="EMBL" id="RKG86192.1"/>
    </source>
</evidence>
<evidence type="ECO:0000313" key="2">
    <source>
        <dbReference type="Proteomes" id="UP000268094"/>
    </source>
</evidence>
<dbReference type="AlphaFoldDB" id="A0A3A8ISC2"/>
<organism evidence="1 2">
    <name type="scientific">Corallococcus terminator</name>
    <dbReference type="NCBI Taxonomy" id="2316733"/>
    <lineage>
        <taxon>Bacteria</taxon>
        <taxon>Pseudomonadati</taxon>
        <taxon>Myxococcota</taxon>
        <taxon>Myxococcia</taxon>
        <taxon>Myxococcales</taxon>
        <taxon>Cystobacterineae</taxon>
        <taxon>Myxococcaceae</taxon>
        <taxon>Corallococcus</taxon>
    </lineage>
</organism>